<evidence type="ECO:0000256" key="16">
    <source>
        <dbReference type="ARBA" id="ARBA00022989"/>
    </source>
</evidence>
<dbReference type="RefSeq" id="WP_189603253.1">
    <property type="nucleotide sequence ID" value="NZ_BMXB01000001.1"/>
</dbReference>
<comment type="function">
    <text evidence="21">Member of the two-component regulatory system NreB/NreC involved in the control of dissimilatory nitrate/nitrite reduction in response to oxygen. NreB functions as a direct oxygen sensor histidine kinase which is autophosphorylated, in the absence of oxygen, probably at the conserved histidine residue, and transfers its phosphate group probably to a conserved aspartate residue of NreC. NreB/NreC activates the expression of the nitrate (narGHJI) and nitrite (nir) reductase operons, as well as the putative nitrate transporter gene narT.</text>
</comment>
<evidence type="ECO:0000256" key="21">
    <source>
        <dbReference type="ARBA" id="ARBA00024827"/>
    </source>
</evidence>
<keyword evidence="7" id="KW-0004">4Fe-4S</keyword>
<proteinExistence type="predicted"/>
<evidence type="ECO:0000256" key="14">
    <source>
        <dbReference type="ARBA" id="ARBA00022777"/>
    </source>
</evidence>
<reference evidence="26" key="1">
    <citation type="journal article" date="2014" name="Int. J. Syst. Evol. Microbiol.">
        <title>Complete genome sequence of Corynebacterium casei LMG S-19264T (=DSM 44701T), isolated from a smear-ripened cheese.</title>
        <authorList>
            <consortium name="US DOE Joint Genome Institute (JGI-PGF)"/>
            <person name="Walter F."/>
            <person name="Albersmeier A."/>
            <person name="Kalinowski J."/>
            <person name="Ruckert C."/>
        </authorList>
    </citation>
    <scope>NUCLEOTIDE SEQUENCE</scope>
    <source>
        <strain evidence="26">KCTC 12719</strain>
    </source>
</reference>
<evidence type="ECO:0000256" key="3">
    <source>
        <dbReference type="ARBA" id="ARBA00004141"/>
    </source>
</evidence>
<evidence type="ECO:0000256" key="20">
    <source>
        <dbReference type="ARBA" id="ARBA00023136"/>
    </source>
</evidence>
<dbReference type="GO" id="GO:0051539">
    <property type="term" value="F:4 iron, 4 sulfur cluster binding"/>
    <property type="evidence" value="ECO:0007669"/>
    <property type="project" value="UniProtKB-KW"/>
</dbReference>
<evidence type="ECO:0000256" key="7">
    <source>
        <dbReference type="ARBA" id="ARBA00022485"/>
    </source>
</evidence>
<dbReference type="GO" id="GO:0005737">
    <property type="term" value="C:cytoplasm"/>
    <property type="evidence" value="ECO:0007669"/>
    <property type="project" value="UniProtKB-SubCell"/>
</dbReference>
<keyword evidence="15" id="KW-0067">ATP-binding</keyword>
<dbReference type="PROSITE" id="PS50113">
    <property type="entry name" value="PAC"/>
    <property type="match status" value="1"/>
</dbReference>
<dbReference type="Gene3D" id="3.30.450.20">
    <property type="entry name" value="PAS domain"/>
    <property type="match status" value="1"/>
</dbReference>
<keyword evidence="17" id="KW-0408">Iron</keyword>
<accession>A0A918S7U2</accession>
<dbReference type="GO" id="GO:0000155">
    <property type="term" value="F:phosphorelay sensor kinase activity"/>
    <property type="evidence" value="ECO:0007669"/>
    <property type="project" value="InterPro"/>
</dbReference>
<evidence type="ECO:0000256" key="13">
    <source>
        <dbReference type="ARBA" id="ARBA00022741"/>
    </source>
</evidence>
<dbReference type="InterPro" id="IPR005467">
    <property type="entry name" value="His_kinase_dom"/>
</dbReference>
<dbReference type="Pfam" id="PF07730">
    <property type="entry name" value="HisKA_3"/>
    <property type="match status" value="1"/>
</dbReference>
<gene>
    <name evidence="26" type="ORF">GCM10007103_06480</name>
</gene>
<keyword evidence="18" id="KW-0902">Two-component regulatory system</keyword>
<comment type="caution">
    <text evidence="26">The sequence shown here is derived from an EMBL/GenBank/DDBJ whole genome shotgun (WGS) entry which is preliminary data.</text>
</comment>
<evidence type="ECO:0000256" key="17">
    <source>
        <dbReference type="ARBA" id="ARBA00023004"/>
    </source>
</evidence>
<evidence type="ECO:0000259" key="25">
    <source>
        <dbReference type="PROSITE" id="PS50113"/>
    </source>
</evidence>
<dbReference type="SMART" id="SM00387">
    <property type="entry name" value="HATPase_c"/>
    <property type="match status" value="1"/>
</dbReference>
<dbReference type="InterPro" id="IPR036890">
    <property type="entry name" value="HATPase_C_sf"/>
</dbReference>
<dbReference type="Pfam" id="PF02518">
    <property type="entry name" value="HATPase_c"/>
    <property type="match status" value="1"/>
</dbReference>
<evidence type="ECO:0000256" key="8">
    <source>
        <dbReference type="ARBA" id="ARBA00022490"/>
    </source>
</evidence>
<sequence length="606" mass="69210">MTETDTSLDQRTFKKLRRLYIIALTAVAFSVFISQVLIGKFLEEQEADSRLVNMSGRQRMLSQKLTKESLLLAGTENPEARQQIKNEFSETLQLWTTSHQQLIRGSDSLGLPEKHHEEIAEMFNELTPYYNSIVAASEAIIEKVESDLTIPAEELAAEMETIRQNESDFLLIMDTIVDQYDSQAYEKVTRLQNLEVFLTIFTLLIILGEFMIIFLPTAKAVKKNMRQLMEAESNAVEMAHNADELAAAKEKSVRKLRALGDAMDEILLFARIAQDGTILHMGEKFSRLFKVRQFNMEPKFSEVLSIHENEQLAIERILSEHRKSGWQGEIKATTRDKKHIWLEMAIVPFRSGEDKNELIIICVDITKNKEAQIKIEQLTKNSFEEKMRQQNIISRKIIENQENEQNRIAKDIHDGIGQMLTGLKYTLESLDLDDPKNAEMKIDRLKSLTSDILQGVRTATFNLTPPELTDYGIVPALQKLTQELSNLTGKEIIFFNKTDFNSRLDTLIEINLYRITQEAINNAIKYAGSTHIIVTMTHSKDLLSISIDDNGRGFDPYEIKKDKSGKGGMGMTFMKERIKYINGRLFINSSPNEGTKVTMNIPLIES</sequence>
<evidence type="ECO:0000256" key="6">
    <source>
        <dbReference type="ARBA" id="ARBA00017322"/>
    </source>
</evidence>
<evidence type="ECO:0000256" key="18">
    <source>
        <dbReference type="ARBA" id="ARBA00023012"/>
    </source>
</evidence>
<dbReference type="InterPro" id="IPR000014">
    <property type="entry name" value="PAS"/>
</dbReference>
<dbReference type="SUPFAM" id="SSF55874">
    <property type="entry name" value="ATPase domain of HSP90 chaperone/DNA topoisomerase II/histidine kinase"/>
    <property type="match status" value="1"/>
</dbReference>
<evidence type="ECO:0000256" key="9">
    <source>
        <dbReference type="ARBA" id="ARBA00022553"/>
    </source>
</evidence>
<dbReference type="AlphaFoldDB" id="A0A918S7U2"/>
<dbReference type="GO" id="GO:0046983">
    <property type="term" value="F:protein dimerization activity"/>
    <property type="evidence" value="ECO:0007669"/>
    <property type="project" value="InterPro"/>
</dbReference>
<evidence type="ECO:0000259" key="24">
    <source>
        <dbReference type="PROSITE" id="PS50109"/>
    </source>
</evidence>
<evidence type="ECO:0000256" key="4">
    <source>
        <dbReference type="ARBA" id="ARBA00004496"/>
    </source>
</evidence>
<dbReference type="GO" id="GO:0005524">
    <property type="term" value="F:ATP binding"/>
    <property type="evidence" value="ECO:0007669"/>
    <property type="project" value="UniProtKB-KW"/>
</dbReference>
<evidence type="ECO:0000256" key="19">
    <source>
        <dbReference type="ARBA" id="ARBA00023014"/>
    </source>
</evidence>
<evidence type="ECO:0000313" key="26">
    <source>
        <dbReference type="EMBL" id="GHA27750.1"/>
    </source>
</evidence>
<dbReference type="InterPro" id="IPR000700">
    <property type="entry name" value="PAS-assoc_C"/>
</dbReference>
<evidence type="ECO:0000256" key="5">
    <source>
        <dbReference type="ARBA" id="ARBA00012438"/>
    </source>
</evidence>
<reference evidence="26" key="2">
    <citation type="submission" date="2020-09" db="EMBL/GenBank/DDBJ databases">
        <authorList>
            <person name="Sun Q."/>
            <person name="Kim S."/>
        </authorList>
    </citation>
    <scope>NUCLEOTIDE SEQUENCE</scope>
    <source>
        <strain evidence="26">KCTC 12719</strain>
    </source>
</reference>
<dbReference type="PANTHER" id="PTHR24421">
    <property type="entry name" value="NITRATE/NITRITE SENSOR PROTEIN NARX-RELATED"/>
    <property type="match status" value="1"/>
</dbReference>
<evidence type="ECO:0000256" key="22">
    <source>
        <dbReference type="ARBA" id="ARBA00030800"/>
    </source>
</evidence>
<dbReference type="PRINTS" id="PR00344">
    <property type="entry name" value="BCTRLSENSOR"/>
</dbReference>
<dbReference type="InterPro" id="IPR050482">
    <property type="entry name" value="Sensor_HK_TwoCompSys"/>
</dbReference>
<feature type="transmembrane region" description="Helical" evidence="23">
    <location>
        <begin position="196"/>
        <end position="218"/>
    </location>
</feature>
<feature type="domain" description="Histidine kinase" evidence="24">
    <location>
        <begin position="411"/>
        <end position="605"/>
    </location>
</feature>
<keyword evidence="20 23" id="KW-0472">Membrane</keyword>
<comment type="subcellular location">
    <subcellularLocation>
        <location evidence="4">Cytoplasm</location>
    </subcellularLocation>
    <subcellularLocation>
        <location evidence="3">Membrane</location>
        <topology evidence="3">Multi-pass membrane protein</topology>
    </subcellularLocation>
</comment>
<dbReference type="Proteomes" id="UP000610456">
    <property type="component" value="Unassembled WGS sequence"/>
</dbReference>
<keyword evidence="13" id="KW-0547">Nucleotide-binding</keyword>
<evidence type="ECO:0000256" key="23">
    <source>
        <dbReference type="SAM" id="Phobius"/>
    </source>
</evidence>
<organism evidence="26 27">
    <name type="scientific">Salinimicrobium marinum</name>
    <dbReference type="NCBI Taxonomy" id="680283"/>
    <lineage>
        <taxon>Bacteria</taxon>
        <taxon>Pseudomonadati</taxon>
        <taxon>Bacteroidota</taxon>
        <taxon>Flavobacteriia</taxon>
        <taxon>Flavobacteriales</taxon>
        <taxon>Flavobacteriaceae</taxon>
        <taxon>Salinimicrobium</taxon>
    </lineage>
</organism>
<keyword evidence="16 23" id="KW-1133">Transmembrane helix</keyword>
<evidence type="ECO:0000313" key="27">
    <source>
        <dbReference type="Proteomes" id="UP000610456"/>
    </source>
</evidence>
<dbReference type="InterPro" id="IPR035965">
    <property type="entry name" value="PAS-like_dom_sf"/>
</dbReference>
<keyword evidence="11 23" id="KW-0812">Transmembrane</keyword>
<dbReference type="InterPro" id="IPR029095">
    <property type="entry name" value="NarX-like_N"/>
</dbReference>
<comment type="cofactor">
    <cofactor evidence="2">
        <name>[4Fe-4S] cluster</name>
        <dbReference type="ChEBI" id="CHEBI:49883"/>
    </cofactor>
</comment>
<evidence type="ECO:0000256" key="15">
    <source>
        <dbReference type="ARBA" id="ARBA00022840"/>
    </source>
</evidence>
<protein>
    <recommendedName>
        <fullName evidence="6">Oxygen sensor histidine kinase NreB</fullName>
        <ecNumber evidence="5">2.7.13.3</ecNumber>
    </recommendedName>
    <alternativeName>
        <fullName evidence="22">Nitrogen regulation protein B</fullName>
    </alternativeName>
</protein>
<dbReference type="Gene3D" id="3.30.565.10">
    <property type="entry name" value="Histidine kinase-like ATPase, C-terminal domain"/>
    <property type="match status" value="1"/>
</dbReference>
<dbReference type="InterPro" id="IPR003594">
    <property type="entry name" value="HATPase_dom"/>
</dbReference>
<evidence type="ECO:0000256" key="12">
    <source>
        <dbReference type="ARBA" id="ARBA00022723"/>
    </source>
</evidence>
<keyword evidence="10" id="KW-0808">Transferase</keyword>
<dbReference type="EMBL" id="BMXB01000001">
    <property type="protein sequence ID" value="GHA27750.1"/>
    <property type="molecule type" value="Genomic_DNA"/>
</dbReference>
<comment type="catalytic activity">
    <reaction evidence="1">
        <text>ATP + protein L-histidine = ADP + protein N-phospho-L-histidine.</text>
        <dbReference type="EC" id="2.7.13.3"/>
    </reaction>
</comment>
<keyword evidence="12" id="KW-0479">Metal-binding</keyword>
<dbReference type="Gene3D" id="1.20.5.1930">
    <property type="match status" value="1"/>
</dbReference>
<evidence type="ECO:0000256" key="11">
    <source>
        <dbReference type="ARBA" id="ARBA00022692"/>
    </source>
</evidence>
<dbReference type="GO" id="GO:0046872">
    <property type="term" value="F:metal ion binding"/>
    <property type="evidence" value="ECO:0007669"/>
    <property type="project" value="UniProtKB-KW"/>
</dbReference>
<evidence type="ECO:0000256" key="1">
    <source>
        <dbReference type="ARBA" id="ARBA00000085"/>
    </source>
</evidence>
<evidence type="ECO:0000256" key="10">
    <source>
        <dbReference type="ARBA" id="ARBA00022679"/>
    </source>
</evidence>
<keyword evidence="19" id="KW-0411">Iron-sulfur</keyword>
<dbReference type="Pfam" id="PF13426">
    <property type="entry name" value="PAS_9"/>
    <property type="match status" value="1"/>
</dbReference>
<keyword evidence="14" id="KW-0418">Kinase</keyword>
<dbReference type="SUPFAM" id="SSF55785">
    <property type="entry name" value="PYP-like sensor domain (PAS domain)"/>
    <property type="match status" value="1"/>
</dbReference>
<dbReference type="InterPro" id="IPR011712">
    <property type="entry name" value="Sig_transdc_His_kin_sub3_dim/P"/>
</dbReference>
<evidence type="ECO:0000256" key="2">
    <source>
        <dbReference type="ARBA" id="ARBA00001966"/>
    </source>
</evidence>
<keyword evidence="9" id="KW-0597">Phosphoprotein</keyword>
<dbReference type="EC" id="2.7.13.3" evidence="5"/>
<dbReference type="PANTHER" id="PTHR24421:SF10">
    <property type="entry name" value="NITRATE_NITRITE SENSOR PROTEIN NARQ"/>
    <property type="match status" value="1"/>
</dbReference>
<dbReference type="InterPro" id="IPR004358">
    <property type="entry name" value="Sig_transdc_His_kin-like_C"/>
</dbReference>
<keyword evidence="27" id="KW-1185">Reference proteome</keyword>
<dbReference type="GO" id="GO:0016020">
    <property type="term" value="C:membrane"/>
    <property type="evidence" value="ECO:0007669"/>
    <property type="project" value="UniProtKB-SubCell"/>
</dbReference>
<keyword evidence="8" id="KW-0963">Cytoplasm</keyword>
<name>A0A918S7U2_9FLAO</name>
<feature type="transmembrane region" description="Helical" evidence="23">
    <location>
        <begin position="19"/>
        <end position="38"/>
    </location>
</feature>
<feature type="domain" description="PAC" evidence="25">
    <location>
        <begin position="326"/>
        <end position="377"/>
    </location>
</feature>
<dbReference type="PROSITE" id="PS50109">
    <property type="entry name" value="HIS_KIN"/>
    <property type="match status" value="1"/>
</dbReference>
<dbReference type="Pfam" id="PF13675">
    <property type="entry name" value="PilJ"/>
    <property type="match status" value="1"/>
</dbReference>
<dbReference type="CDD" id="cd16917">
    <property type="entry name" value="HATPase_UhpB-NarQ-NarX-like"/>
    <property type="match status" value="1"/>
</dbReference>